<keyword evidence="5" id="KW-0999">Mitochondrion inner membrane</keyword>
<evidence type="ECO:0000256" key="5">
    <source>
        <dbReference type="ARBA" id="ARBA00022792"/>
    </source>
</evidence>
<feature type="region of interest" description="Disordered" evidence="14">
    <location>
        <begin position="36"/>
        <end position="61"/>
    </location>
</feature>
<dbReference type="AlphaFoldDB" id="A0A0P6J207"/>
<comment type="similarity">
    <text evidence="3">Belongs to the cytochrome c oxidase VIIa family.</text>
</comment>
<dbReference type="Gene3D" id="4.10.91.10">
    <property type="entry name" value="Cytochrome c oxidase, subunit VIIa"/>
    <property type="match status" value="1"/>
</dbReference>
<proteinExistence type="inferred from homology"/>
<dbReference type="GO" id="GO:0016491">
    <property type="term" value="F:oxidoreductase activity"/>
    <property type="evidence" value="ECO:0007669"/>
    <property type="project" value="UniProtKB-KW"/>
</dbReference>
<reference evidence="16" key="1">
    <citation type="submission" date="2015-10" db="EMBL/GenBank/DDBJ databases">
        <title>FRAMA: From RNA-seq data to annotated mRNA assemblies.</title>
        <authorList>
            <person name="Bens M."/>
            <person name="Sahm A."/>
            <person name="Jahn N."/>
            <person name="Morhart M."/>
            <person name="Holtze S."/>
            <person name="Hildebrandt T.B."/>
            <person name="Platzer M."/>
            <person name="Szafranski K."/>
        </authorList>
    </citation>
    <scope>NUCLEOTIDE SEQUENCE</scope>
    <source>
        <tissue evidence="16">Kidney</tissue>
    </source>
</reference>
<keyword evidence="9" id="KW-0560">Oxidoreductase</keyword>
<evidence type="ECO:0000256" key="2">
    <source>
        <dbReference type="ARBA" id="ARBA00004673"/>
    </source>
</evidence>
<dbReference type="InterPro" id="IPR039297">
    <property type="entry name" value="COX7a"/>
</dbReference>
<evidence type="ECO:0000256" key="11">
    <source>
        <dbReference type="ARBA" id="ARBA00023136"/>
    </source>
</evidence>
<dbReference type="GO" id="GO:0097250">
    <property type="term" value="P:mitochondrial respirasome assembly"/>
    <property type="evidence" value="ECO:0007669"/>
    <property type="project" value="TreeGrafter"/>
</dbReference>
<evidence type="ECO:0000256" key="9">
    <source>
        <dbReference type="ARBA" id="ARBA00023002"/>
    </source>
</evidence>
<accession>A0A0P6J207</accession>
<protein>
    <recommendedName>
        <fullName evidence="12">Cytochrome c oxidase subunit 7A2, mitochondrial</fullName>
    </recommendedName>
    <alternativeName>
        <fullName evidence="13">Cytochrome c oxidase subunit VIIa-liver/heart</fullName>
    </alternativeName>
</protein>
<dbReference type="SUPFAM" id="SSF81419">
    <property type="entry name" value="Mitochondrial cytochrome c oxidase subunit VIIa"/>
    <property type="match status" value="1"/>
</dbReference>
<name>A0A0P6J207_HETGA</name>
<evidence type="ECO:0000256" key="15">
    <source>
        <dbReference type="SAM" id="Phobius"/>
    </source>
</evidence>
<dbReference type="GO" id="GO:0006123">
    <property type="term" value="P:mitochondrial electron transport, cytochrome c to oxygen"/>
    <property type="evidence" value="ECO:0007669"/>
    <property type="project" value="InterPro"/>
</dbReference>
<comment type="pathway">
    <text evidence="2">Energy metabolism; oxidative phosphorylation.</text>
</comment>
<organism evidence="16">
    <name type="scientific">Heterocephalus glaber</name>
    <name type="common">Naked mole rat</name>
    <dbReference type="NCBI Taxonomy" id="10181"/>
    <lineage>
        <taxon>Eukaryota</taxon>
        <taxon>Metazoa</taxon>
        <taxon>Chordata</taxon>
        <taxon>Craniata</taxon>
        <taxon>Vertebrata</taxon>
        <taxon>Euteleostomi</taxon>
        <taxon>Mammalia</taxon>
        <taxon>Eutheria</taxon>
        <taxon>Euarchontoglires</taxon>
        <taxon>Glires</taxon>
        <taxon>Rodentia</taxon>
        <taxon>Hystricomorpha</taxon>
        <taxon>Bathyergidae</taxon>
        <taxon>Heterocephalus</taxon>
    </lineage>
</organism>
<evidence type="ECO:0000256" key="3">
    <source>
        <dbReference type="ARBA" id="ARBA00009331"/>
    </source>
</evidence>
<evidence type="ECO:0000256" key="12">
    <source>
        <dbReference type="ARBA" id="ARBA00040282"/>
    </source>
</evidence>
<evidence type="ECO:0000256" key="6">
    <source>
        <dbReference type="ARBA" id="ARBA00022946"/>
    </source>
</evidence>
<dbReference type="InterPro" id="IPR036539">
    <property type="entry name" value="Cyt_c_oxidase_su7a_sf"/>
</dbReference>
<keyword evidence="6" id="KW-0809">Transit peptide</keyword>
<evidence type="ECO:0000256" key="14">
    <source>
        <dbReference type="SAM" id="MobiDB-lite"/>
    </source>
</evidence>
<dbReference type="GO" id="GO:0002082">
    <property type="term" value="P:regulation of oxidative phosphorylation"/>
    <property type="evidence" value="ECO:0007669"/>
    <property type="project" value="TreeGrafter"/>
</dbReference>
<evidence type="ECO:0000256" key="8">
    <source>
        <dbReference type="ARBA" id="ARBA00022990"/>
    </source>
</evidence>
<feature type="transmembrane region" description="Helical" evidence="15">
    <location>
        <begin position="262"/>
        <end position="280"/>
    </location>
</feature>
<evidence type="ECO:0000256" key="7">
    <source>
        <dbReference type="ARBA" id="ARBA00022989"/>
    </source>
</evidence>
<evidence type="ECO:0000256" key="13">
    <source>
        <dbReference type="ARBA" id="ARBA00042325"/>
    </source>
</evidence>
<feature type="region of interest" description="Disordered" evidence="14">
    <location>
        <begin position="87"/>
        <end position="146"/>
    </location>
</feature>
<dbReference type="EMBL" id="GEBF01007418">
    <property type="protein sequence ID" value="JAN96214.1"/>
    <property type="molecule type" value="Transcribed_RNA"/>
</dbReference>
<keyword evidence="8" id="KW-0007">Acetylation</keyword>
<gene>
    <name evidence="16" type="primary">COX7A2</name>
</gene>
<dbReference type="GO" id="GO:0005743">
    <property type="term" value="C:mitochondrial inner membrane"/>
    <property type="evidence" value="ECO:0007669"/>
    <property type="project" value="UniProtKB-SubCell"/>
</dbReference>
<evidence type="ECO:0000256" key="4">
    <source>
        <dbReference type="ARBA" id="ARBA00022692"/>
    </source>
</evidence>
<comment type="subcellular location">
    <subcellularLocation>
        <location evidence="1">Mitochondrion inner membrane</location>
        <topology evidence="1">Single-pass membrane protein</topology>
    </subcellularLocation>
</comment>
<evidence type="ECO:0000256" key="1">
    <source>
        <dbReference type="ARBA" id="ARBA00004434"/>
    </source>
</evidence>
<sequence>MQNTTTAYLHCQSGQRRPPDEPWMCAPLEAFPHTARVPSRRRRGSDTALPGNLSVSSAHSSRLRRDSRILVRRVICVPSVTNHSSWMSGGSKVAPFTPPRSKHQFSRTAWSHTGSPRLAVPSLQGPPPGGEPGNERRAARAPKPRSACTRLPLSLVGSASVFRTGKDLYSCALAQNQEVAPVPVPVPGPVVAFVSGGQLSRLVLRNLAKMLRNLLALRQIAQRTISTASRRHFENKVPQKQKLFQENSEIPVHLKGGLADALLYRATMVLTVGGTAYAIYQLAMASFPKKPE</sequence>
<dbReference type="Pfam" id="PF02238">
    <property type="entry name" value="COX7a"/>
    <property type="match status" value="1"/>
</dbReference>
<dbReference type="GO" id="GO:0045277">
    <property type="term" value="C:respiratory chain complex IV"/>
    <property type="evidence" value="ECO:0007669"/>
    <property type="project" value="InterPro"/>
</dbReference>
<dbReference type="InterPro" id="IPR003177">
    <property type="entry name" value="Cytc_oxidase_su7a_met"/>
</dbReference>
<keyword evidence="11 15" id="KW-0472">Membrane</keyword>
<dbReference type="FunFam" id="4.10.91.10:FF:000001">
    <property type="entry name" value="Cytochrome c oxidase subunit 7A1, mitochondrial"/>
    <property type="match status" value="1"/>
</dbReference>
<keyword evidence="7 15" id="KW-1133">Transmembrane helix</keyword>
<dbReference type="PANTHER" id="PTHR10510">
    <property type="entry name" value="CYTOCHROME C OXIDASE POLYPEPTIDE 7A"/>
    <property type="match status" value="1"/>
</dbReference>
<keyword evidence="4 15" id="KW-0812">Transmembrane</keyword>
<dbReference type="CDD" id="cd00928">
    <property type="entry name" value="Cyt_c_Oxidase_VIIa"/>
    <property type="match status" value="1"/>
</dbReference>
<evidence type="ECO:0000313" key="16">
    <source>
        <dbReference type="EMBL" id="JAN96214.1"/>
    </source>
</evidence>
<dbReference type="PANTHER" id="PTHR10510:SF15">
    <property type="entry name" value="CYTOCHROME C OXIDASE SUBUNIT 7A2, MITOCHONDRIAL"/>
    <property type="match status" value="1"/>
</dbReference>
<keyword evidence="10" id="KW-0496">Mitochondrion</keyword>
<evidence type="ECO:0000256" key="10">
    <source>
        <dbReference type="ARBA" id="ARBA00023128"/>
    </source>
</evidence>